<evidence type="ECO:0000313" key="2">
    <source>
        <dbReference type="Proteomes" id="UP001165960"/>
    </source>
</evidence>
<gene>
    <name evidence="1" type="ORF">DSO57_1018785</name>
</gene>
<dbReference type="EMBL" id="QTSX02005053">
    <property type="protein sequence ID" value="KAJ9061621.1"/>
    <property type="molecule type" value="Genomic_DNA"/>
</dbReference>
<reference evidence="1" key="1">
    <citation type="submission" date="2022-04" db="EMBL/GenBank/DDBJ databases">
        <title>Genome of the entomopathogenic fungus Entomophthora muscae.</title>
        <authorList>
            <person name="Elya C."/>
            <person name="Lovett B.R."/>
            <person name="Lee E."/>
            <person name="Macias A.M."/>
            <person name="Hajek A.E."/>
            <person name="De Bivort B.L."/>
            <person name="Kasson M.T."/>
            <person name="De Fine Licht H.H."/>
            <person name="Stajich J.E."/>
        </authorList>
    </citation>
    <scope>NUCLEOTIDE SEQUENCE</scope>
    <source>
        <strain evidence="1">Berkeley</strain>
    </source>
</reference>
<keyword evidence="2" id="KW-1185">Reference proteome</keyword>
<proteinExistence type="predicted"/>
<protein>
    <submittedName>
        <fullName evidence="1">Uncharacterized protein</fullName>
    </submittedName>
</protein>
<comment type="caution">
    <text evidence="1">The sequence shown here is derived from an EMBL/GenBank/DDBJ whole genome shotgun (WGS) entry which is preliminary data.</text>
</comment>
<evidence type="ECO:0000313" key="1">
    <source>
        <dbReference type="EMBL" id="KAJ9061621.1"/>
    </source>
</evidence>
<name>A0ACC2SGX6_9FUNG</name>
<accession>A0ACC2SGX6</accession>
<organism evidence="1 2">
    <name type="scientific">Entomophthora muscae</name>
    <dbReference type="NCBI Taxonomy" id="34485"/>
    <lineage>
        <taxon>Eukaryota</taxon>
        <taxon>Fungi</taxon>
        <taxon>Fungi incertae sedis</taxon>
        <taxon>Zoopagomycota</taxon>
        <taxon>Entomophthoromycotina</taxon>
        <taxon>Entomophthoromycetes</taxon>
        <taxon>Entomophthorales</taxon>
        <taxon>Entomophthoraceae</taxon>
        <taxon>Entomophthora</taxon>
    </lineage>
</organism>
<dbReference type="Proteomes" id="UP001165960">
    <property type="component" value="Unassembled WGS sequence"/>
</dbReference>
<sequence>MSFREDAVKALCSPRFWGTVVLGQFMSLCITASSTTTRVMADNQLNIPTFQSTIVYLTLAVVFNSYAIWQYGLTGYASAIRSNGLYYFALAVFDVEANYFIVKGFATTSFLSALLINACSTPFVVLLTFMFLKTRYRWTHLLGISFTVLGLGLLVLSDYLATSEDTASHMTGNAFCFIAAFLYAVSNTLEEYCVRRQPKWEILAFLGLFGLIVNVSQVLILERQELSAMTWSLKSGSAFTGFTVAMVLFYMLAPVLIGLTSATFFNISLLSSDFYGLIMGLAFFEARAHALYPIAFSCVIFGLLFYNFQPPPIPNAKVELPEDLEDGNNFSPPPTPRYNSST</sequence>